<dbReference type="InterPro" id="IPR011990">
    <property type="entry name" value="TPR-like_helical_dom_sf"/>
</dbReference>
<protein>
    <submittedName>
        <fullName evidence="4">Tetratricopeptide repeat protein</fullName>
    </submittedName>
</protein>
<dbReference type="Proteomes" id="UP001595796">
    <property type="component" value="Unassembled WGS sequence"/>
</dbReference>
<proteinExistence type="predicted"/>
<evidence type="ECO:0000313" key="4">
    <source>
        <dbReference type="EMBL" id="MFC5067555.1"/>
    </source>
</evidence>
<dbReference type="PROSITE" id="PS50005">
    <property type="entry name" value="TPR"/>
    <property type="match status" value="1"/>
</dbReference>
<keyword evidence="1" id="KW-0677">Repeat</keyword>
<feature type="repeat" description="TPR" evidence="3">
    <location>
        <begin position="308"/>
        <end position="341"/>
    </location>
</feature>
<sequence>MYDLSRASVYVLGRVNGLSRNQLNAAVAKAGASLHYRLKKRVTLVAIASGAARELLSGSRLMDALERMPDQAALISELSLQRSLGLKPPPADEHRWMDCAELGRLSGLDEELLFWLSLFDVIEPVGGLYGYRDLVTAKETARLMRAGCEFAELVAAAVDLRAQGLRLSEVKLGVSDTGTVVREIDGVATALDGQFPLPLEAPPEDVDAVVECAEDAEEEGDLALAERLYDLAAKLDRTDPIAPFNLGNVLDAQDRKAEARIAWRMALNRAPLFPEAWFNLAVSAEDAGRKDEAVTHYCTALAIDHEYPDAAYNLALLLYELGRFAEALPVWEQFIKLEPGSADAKVARSRANECRIKARGLHLVAI</sequence>
<dbReference type="PANTHER" id="PTHR44227:SF3">
    <property type="entry name" value="PROTEIN O-MANNOSYL-TRANSFERASE TMTC4"/>
    <property type="match status" value="1"/>
</dbReference>
<evidence type="ECO:0000256" key="3">
    <source>
        <dbReference type="PROSITE-ProRule" id="PRU00339"/>
    </source>
</evidence>
<keyword evidence="5" id="KW-1185">Reference proteome</keyword>
<dbReference type="InterPro" id="IPR019734">
    <property type="entry name" value="TPR_rpt"/>
</dbReference>
<evidence type="ECO:0000256" key="1">
    <source>
        <dbReference type="ARBA" id="ARBA00022737"/>
    </source>
</evidence>
<gene>
    <name evidence="4" type="ORF">ACFPFW_05940</name>
</gene>
<dbReference type="SUPFAM" id="SSF48452">
    <property type="entry name" value="TPR-like"/>
    <property type="match status" value="1"/>
</dbReference>
<dbReference type="InterPro" id="IPR052346">
    <property type="entry name" value="O-mannosyl-transferase_TMTC"/>
</dbReference>
<name>A0ABV9Z1E8_9HYPH</name>
<organism evidence="4 5">
    <name type="scientific">Flaviflagellibacter deserti</name>
    <dbReference type="NCBI Taxonomy" id="2267266"/>
    <lineage>
        <taxon>Bacteria</taxon>
        <taxon>Pseudomonadati</taxon>
        <taxon>Pseudomonadota</taxon>
        <taxon>Alphaproteobacteria</taxon>
        <taxon>Hyphomicrobiales</taxon>
        <taxon>Flaviflagellibacter</taxon>
    </lineage>
</organism>
<dbReference type="PANTHER" id="PTHR44227">
    <property type="match status" value="1"/>
</dbReference>
<dbReference type="EMBL" id="JBHSJF010000005">
    <property type="protein sequence ID" value="MFC5067555.1"/>
    <property type="molecule type" value="Genomic_DNA"/>
</dbReference>
<keyword evidence="2 3" id="KW-0802">TPR repeat</keyword>
<dbReference type="RefSeq" id="WP_114957043.1">
    <property type="nucleotide sequence ID" value="NZ_JBHSJF010000005.1"/>
</dbReference>
<reference evidence="5" key="1">
    <citation type="journal article" date="2019" name="Int. J. Syst. Evol. Microbiol.">
        <title>The Global Catalogue of Microorganisms (GCM) 10K type strain sequencing project: providing services to taxonomists for standard genome sequencing and annotation.</title>
        <authorList>
            <consortium name="The Broad Institute Genomics Platform"/>
            <consortium name="The Broad Institute Genome Sequencing Center for Infectious Disease"/>
            <person name="Wu L."/>
            <person name="Ma J."/>
        </authorList>
    </citation>
    <scope>NUCLEOTIDE SEQUENCE [LARGE SCALE GENOMIC DNA]</scope>
    <source>
        <strain evidence="5">CGMCC 1.16444</strain>
    </source>
</reference>
<evidence type="ECO:0000313" key="5">
    <source>
        <dbReference type="Proteomes" id="UP001595796"/>
    </source>
</evidence>
<dbReference type="Gene3D" id="1.25.40.10">
    <property type="entry name" value="Tetratricopeptide repeat domain"/>
    <property type="match status" value="1"/>
</dbReference>
<evidence type="ECO:0000256" key="2">
    <source>
        <dbReference type="ARBA" id="ARBA00022803"/>
    </source>
</evidence>
<comment type="caution">
    <text evidence="4">The sequence shown here is derived from an EMBL/GenBank/DDBJ whole genome shotgun (WGS) entry which is preliminary data.</text>
</comment>
<accession>A0ABV9Z1E8</accession>
<dbReference type="Pfam" id="PF13414">
    <property type="entry name" value="TPR_11"/>
    <property type="match status" value="1"/>
</dbReference>
<dbReference type="SMART" id="SM00028">
    <property type="entry name" value="TPR"/>
    <property type="match status" value="4"/>
</dbReference>